<dbReference type="PROSITE" id="PS00028">
    <property type="entry name" value="ZINC_FINGER_C2H2_1"/>
    <property type="match status" value="3"/>
</dbReference>
<dbReference type="Gene3D" id="3.30.160.60">
    <property type="entry name" value="Classic Zinc Finger"/>
    <property type="match status" value="2"/>
</dbReference>
<feature type="region of interest" description="Disordered" evidence="9">
    <location>
        <begin position="49"/>
        <end position="76"/>
    </location>
</feature>
<dbReference type="PANTHER" id="PTHR24399:SF23">
    <property type="entry name" value="C2H2-TYPE DOMAIN-CONTAINING PROTEIN"/>
    <property type="match status" value="1"/>
</dbReference>
<evidence type="ECO:0000256" key="7">
    <source>
        <dbReference type="ARBA" id="ARBA00023242"/>
    </source>
</evidence>
<keyword evidence="7" id="KW-0539">Nucleus</keyword>
<gene>
    <name evidence="11" type="ORF">CLF_112445</name>
</gene>
<dbReference type="EMBL" id="DF143762">
    <property type="protein sequence ID" value="GAA54167.1"/>
    <property type="molecule type" value="Genomic_DNA"/>
</dbReference>
<dbReference type="PROSITE" id="PS50157">
    <property type="entry name" value="ZINC_FINGER_C2H2_2"/>
    <property type="match status" value="3"/>
</dbReference>
<organism evidence="11 12">
    <name type="scientific">Clonorchis sinensis</name>
    <name type="common">Chinese liver fluke</name>
    <dbReference type="NCBI Taxonomy" id="79923"/>
    <lineage>
        <taxon>Eukaryota</taxon>
        <taxon>Metazoa</taxon>
        <taxon>Spiralia</taxon>
        <taxon>Lophotrochozoa</taxon>
        <taxon>Platyhelminthes</taxon>
        <taxon>Trematoda</taxon>
        <taxon>Digenea</taxon>
        <taxon>Opisthorchiida</taxon>
        <taxon>Opisthorchiata</taxon>
        <taxon>Opisthorchiidae</taxon>
        <taxon>Clonorchis</taxon>
    </lineage>
</organism>
<evidence type="ECO:0000256" key="8">
    <source>
        <dbReference type="PROSITE-ProRule" id="PRU00042"/>
    </source>
</evidence>
<dbReference type="PANTHER" id="PTHR24399">
    <property type="entry name" value="ZINC FINGER AND BTB DOMAIN-CONTAINING"/>
    <property type="match status" value="1"/>
</dbReference>
<dbReference type="GO" id="GO:0001227">
    <property type="term" value="F:DNA-binding transcription repressor activity, RNA polymerase II-specific"/>
    <property type="evidence" value="ECO:0007669"/>
    <property type="project" value="TreeGrafter"/>
</dbReference>
<evidence type="ECO:0000256" key="1">
    <source>
        <dbReference type="ARBA" id="ARBA00004123"/>
    </source>
</evidence>
<feature type="domain" description="C2H2-type" evidence="10">
    <location>
        <begin position="142"/>
        <end position="170"/>
    </location>
</feature>
<evidence type="ECO:0000313" key="12">
    <source>
        <dbReference type="Proteomes" id="UP000008909"/>
    </source>
</evidence>
<evidence type="ECO:0000256" key="4">
    <source>
        <dbReference type="ARBA" id="ARBA00022833"/>
    </source>
</evidence>
<accession>G7YMI6</accession>
<dbReference type="AlphaFoldDB" id="G7YMI6"/>
<dbReference type="GO" id="GO:0008270">
    <property type="term" value="F:zinc ion binding"/>
    <property type="evidence" value="ECO:0007669"/>
    <property type="project" value="UniProtKB-KW"/>
</dbReference>
<dbReference type="GO" id="GO:0000978">
    <property type="term" value="F:RNA polymerase II cis-regulatory region sequence-specific DNA binding"/>
    <property type="evidence" value="ECO:0007669"/>
    <property type="project" value="TreeGrafter"/>
</dbReference>
<feature type="domain" description="C2H2-type" evidence="10">
    <location>
        <begin position="217"/>
        <end position="245"/>
    </location>
</feature>
<dbReference type="GO" id="GO:0005654">
    <property type="term" value="C:nucleoplasm"/>
    <property type="evidence" value="ECO:0007669"/>
    <property type="project" value="TreeGrafter"/>
</dbReference>
<reference key="2">
    <citation type="submission" date="2011-10" db="EMBL/GenBank/DDBJ databases">
        <title>The genome and transcriptome sequence of Clonorchis sinensis provide insights into the carcinogenic liver fluke.</title>
        <authorList>
            <person name="Wang X."/>
            <person name="Huang Y."/>
            <person name="Chen W."/>
            <person name="Liu H."/>
            <person name="Guo L."/>
            <person name="Chen Y."/>
            <person name="Luo F."/>
            <person name="Zhou W."/>
            <person name="Sun J."/>
            <person name="Mao Q."/>
            <person name="Liang P."/>
            <person name="Zhou C."/>
            <person name="Tian Y."/>
            <person name="Men J."/>
            <person name="Lv X."/>
            <person name="Huang L."/>
            <person name="Zhou J."/>
            <person name="Hu Y."/>
            <person name="Li R."/>
            <person name="Zhang F."/>
            <person name="Lei H."/>
            <person name="Li X."/>
            <person name="Hu X."/>
            <person name="Liang C."/>
            <person name="Xu J."/>
            <person name="Wu Z."/>
            <person name="Yu X."/>
        </authorList>
    </citation>
    <scope>NUCLEOTIDE SEQUENCE</scope>
    <source>
        <strain>Henan</strain>
    </source>
</reference>
<dbReference type="Pfam" id="PF00096">
    <property type="entry name" value="zf-C2H2"/>
    <property type="match status" value="3"/>
</dbReference>
<sequence>MVAGLKSMDYETRLAVFDLFPLEYRHLRGDLILTYALFEQGISNRFSTVDPANTRRGHGKRQPLNDKNKTDPENLGESIDPVYQSVNKGSSCFNASSALAVFFVFSLNHSQVCVMIVRQFDSLFAEYVPVYHWRVHLDICTFKCRLCTKSYKFLRGLRKHVRTAHTGQIEIRTGKSVEEIQESVNKGCLCSECGKFVKRCDNLQVHQKTIHDQLEQYACALCGHVFNRRTNYFRHIRTMHGKEDQTNCQQCRQSPSAPLELESDYAQNRP</sequence>
<keyword evidence="6" id="KW-0804">Transcription</keyword>
<evidence type="ECO:0000256" key="5">
    <source>
        <dbReference type="ARBA" id="ARBA00023015"/>
    </source>
</evidence>
<protein>
    <submittedName>
        <fullName evidence="11">KRAB domain-containing zinc finger protein</fullName>
    </submittedName>
</protein>
<dbReference type="SUPFAM" id="SSF57667">
    <property type="entry name" value="beta-beta-alpha zinc fingers"/>
    <property type="match status" value="2"/>
</dbReference>
<dbReference type="InterPro" id="IPR036236">
    <property type="entry name" value="Znf_C2H2_sf"/>
</dbReference>
<keyword evidence="5" id="KW-0805">Transcription regulation</keyword>
<keyword evidence="4" id="KW-0862">Zinc</keyword>
<evidence type="ECO:0000313" key="11">
    <source>
        <dbReference type="EMBL" id="GAA54167.1"/>
    </source>
</evidence>
<evidence type="ECO:0000256" key="6">
    <source>
        <dbReference type="ARBA" id="ARBA00023163"/>
    </source>
</evidence>
<evidence type="ECO:0000256" key="3">
    <source>
        <dbReference type="ARBA" id="ARBA00022737"/>
    </source>
</evidence>
<name>G7YMI6_CLOSI</name>
<feature type="compositionally biased region" description="Basic and acidic residues" evidence="9">
    <location>
        <begin position="63"/>
        <end position="72"/>
    </location>
</feature>
<dbReference type="Proteomes" id="UP000008909">
    <property type="component" value="Unassembled WGS sequence"/>
</dbReference>
<proteinExistence type="predicted"/>
<dbReference type="SMART" id="SM00355">
    <property type="entry name" value="ZnF_C2H2"/>
    <property type="match status" value="3"/>
</dbReference>
<feature type="domain" description="C2H2-type" evidence="10">
    <location>
        <begin position="188"/>
        <end position="216"/>
    </location>
</feature>
<evidence type="ECO:0000256" key="2">
    <source>
        <dbReference type="ARBA" id="ARBA00022723"/>
    </source>
</evidence>
<dbReference type="InterPro" id="IPR013087">
    <property type="entry name" value="Znf_C2H2_type"/>
</dbReference>
<reference evidence="11" key="1">
    <citation type="journal article" date="2011" name="Genome Biol.">
        <title>The draft genome of the carcinogenic human liver fluke Clonorchis sinensis.</title>
        <authorList>
            <person name="Wang X."/>
            <person name="Chen W."/>
            <person name="Huang Y."/>
            <person name="Sun J."/>
            <person name="Men J."/>
            <person name="Liu H."/>
            <person name="Luo F."/>
            <person name="Guo L."/>
            <person name="Lv X."/>
            <person name="Deng C."/>
            <person name="Zhou C."/>
            <person name="Fan Y."/>
            <person name="Li X."/>
            <person name="Huang L."/>
            <person name="Hu Y."/>
            <person name="Liang C."/>
            <person name="Hu X."/>
            <person name="Xu J."/>
            <person name="Yu X."/>
        </authorList>
    </citation>
    <scope>NUCLEOTIDE SEQUENCE [LARGE SCALE GENOMIC DNA]</scope>
    <source>
        <strain evidence="11">Henan</strain>
    </source>
</reference>
<comment type="subcellular location">
    <subcellularLocation>
        <location evidence="1">Nucleus</location>
    </subcellularLocation>
</comment>
<keyword evidence="3" id="KW-0677">Repeat</keyword>
<evidence type="ECO:0000259" key="10">
    <source>
        <dbReference type="PROSITE" id="PS50157"/>
    </source>
</evidence>
<keyword evidence="12" id="KW-1185">Reference proteome</keyword>
<keyword evidence="2" id="KW-0479">Metal-binding</keyword>
<feature type="region of interest" description="Disordered" evidence="9">
    <location>
        <begin position="247"/>
        <end position="270"/>
    </location>
</feature>
<feature type="compositionally biased region" description="Polar residues" evidence="9">
    <location>
        <begin position="247"/>
        <end position="256"/>
    </location>
</feature>
<keyword evidence="8" id="KW-0863">Zinc-finger</keyword>
<evidence type="ECO:0000256" key="9">
    <source>
        <dbReference type="SAM" id="MobiDB-lite"/>
    </source>
</evidence>